<name>A0A8H6ITT9_9PEZI</name>
<feature type="region of interest" description="Disordered" evidence="1">
    <location>
        <begin position="1"/>
        <end position="94"/>
    </location>
</feature>
<dbReference type="EMBL" id="WIGN01000373">
    <property type="protein sequence ID" value="KAF6796373.1"/>
    <property type="molecule type" value="Genomic_DNA"/>
</dbReference>
<feature type="compositionally biased region" description="Basic and acidic residues" evidence="1">
    <location>
        <begin position="43"/>
        <end position="58"/>
    </location>
</feature>
<evidence type="ECO:0000313" key="3">
    <source>
        <dbReference type="Proteomes" id="UP000652219"/>
    </source>
</evidence>
<proteinExistence type="predicted"/>
<dbReference type="Proteomes" id="UP000652219">
    <property type="component" value="Unassembled WGS sequence"/>
</dbReference>
<organism evidence="2 3">
    <name type="scientific">Colletotrichum sojae</name>
    <dbReference type="NCBI Taxonomy" id="2175907"/>
    <lineage>
        <taxon>Eukaryota</taxon>
        <taxon>Fungi</taxon>
        <taxon>Dikarya</taxon>
        <taxon>Ascomycota</taxon>
        <taxon>Pezizomycotina</taxon>
        <taxon>Sordariomycetes</taxon>
        <taxon>Hypocreomycetidae</taxon>
        <taxon>Glomerellales</taxon>
        <taxon>Glomerellaceae</taxon>
        <taxon>Colletotrichum</taxon>
        <taxon>Colletotrichum orchidearum species complex</taxon>
    </lineage>
</organism>
<accession>A0A8H6ITT9</accession>
<evidence type="ECO:0000256" key="1">
    <source>
        <dbReference type="SAM" id="MobiDB-lite"/>
    </source>
</evidence>
<keyword evidence="3" id="KW-1185">Reference proteome</keyword>
<comment type="caution">
    <text evidence="2">The sequence shown here is derived from an EMBL/GenBank/DDBJ whole genome shotgun (WGS) entry which is preliminary data.</text>
</comment>
<protein>
    <submittedName>
        <fullName evidence="2">Uncharacterized protein</fullName>
    </submittedName>
</protein>
<evidence type="ECO:0000313" key="2">
    <source>
        <dbReference type="EMBL" id="KAF6796373.1"/>
    </source>
</evidence>
<sequence length="94" mass="10607">MIRQFLSMNKKGCWGDNTRSHKLKTLSPIGRHAASQTGSSYENEVRSAEARSRRDKPPPRPFPYSHAARERLGKLAKAPTGVLARPWSGSHPWR</sequence>
<gene>
    <name evidence="2" type="ORF">CSOJ01_13222</name>
</gene>
<reference evidence="2 3" key="1">
    <citation type="journal article" date="2020" name="Phytopathology">
        <title>Genome Sequence Resources of Colletotrichum truncatum, C. plurivorum, C. musicola, and C. sojae: Four Species Pathogenic to Soybean (Glycine max).</title>
        <authorList>
            <person name="Rogerio F."/>
            <person name="Boufleur T.R."/>
            <person name="Ciampi-Guillardi M."/>
            <person name="Sukno S.A."/>
            <person name="Thon M.R."/>
            <person name="Massola Junior N.S."/>
            <person name="Baroncelli R."/>
        </authorList>
    </citation>
    <scope>NUCLEOTIDE SEQUENCE [LARGE SCALE GENOMIC DNA]</scope>
    <source>
        <strain evidence="2 3">LFN0009</strain>
    </source>
</reference>
<dbReference type="AlphaFoldDB" id="A0A8H6ITT9"/>